<keyword evidence="2" id="KW-1185">Reference proteome</keyword>
<dbReference type="EMBL" id="CAAALY010275548">
    <property type="protein sequence ID" value="VEL42632.1"/>
    <property type="molecule type" value="Genomic_DNA"/>
</dbReference>
<evidence type="ECO:0000313" key="1">
    <source>
        <dbReference type="EMBL" id="VEL42632.1"/>
    </source>
</evidence>
<dbReference type="Proteomes" id="UP000784294">
    <property type="component" value="Unassembled WGS sequence"/>
</dbReference>
<comment type="caution">
    <text evidence="1">The sequence shown here is derived from an EMBL/GenBank/DDBJ whole genome shotgun (WGS) entry which is preliminary data.</text>
</comment>
<sequence length="130" mass="14378">MSKGLQSELNLPHRLKVDSAFIANTGLEVYRPFGASAVRRVSRSDELQIKLTPEAHVATVHLERDRPGPTEARPTNEGPAEVMLRPPTRTLHTSASLDDDFIHASYVLETAQVGRQLLFACLPFCACQQN</sequence>
<gene>
    <name evidence="1" type="ORF">PXEA_LOCUS36072</name>
</gene>
<organism evidence="1 2">
    <name type="scientific">Protopolystoma xenopodis</name>
    <dbReference type="NCBI Taxonomy" id="117903"/>
    <lineage>
        <taxon>Eukaryota</taxon>
        <taxon>Metazoa</taxon>
        <taxon>Spiralia</taxon>
        <taxon>Lophotrochozoa</taxon>
        <taxon>Platyhelminthes</taxon>
        <taxon>Monogenea</taxon>
        <taxon>Polyopisthocotylea</taxon>
        <taxon>Polystomatidea</taxon>
        <taxon>Polystomatidae</taxon>
        <taxon>Protopolystoma</taxon>
    </lineage>
</organism>
<evidence type="ECO:0000313" key="2">
    <source>
        <dbReference type="Proteomes" id="UP000784294"/>
    </source>
</evidence>
<protein>
    <submittedName>
        <fullName evidence="1">Uncharacterized protein</fullName>
    </submittedName>
</protein>
<dbReference type="AlphaFoldDB" id="A0A3S5BVZ9"/>
<name>A0A3S5BVZ9_9PLAT</name>
<accession>A0A3S5BVZ9</accession>
<proteinExistence type="predicted"/>
<reference evidence="1" key="1">
    <citation type="submission" date="2018-11" db="EMBL/GenBank/DDBJ databases">
        <authorList>
            <consortium name="Pathogen Informatics"/>
        </authorList>
    </citation>
    <scope>NUCLEOTIDE SEQUENCE</scope>
</reference>